<gene>
    <name evidence="2" type="ORF">3S11_42</name>
</gene>
<dbReference type="CDD" id="cd06529">
    <property type="entry name" value="S24_LexA-like"/>
    <property type="match status" value="1"/>
</dbReference>
<organism evidence="2">
    <name type="scientific">uncultured Caudovirales phage</name>
    <dbReference type="NCBI Taxonomy" id="2100421"/>
    <lineage>
        <taxon>Viruses</taxon>
        <taxon>Duplodnaviria</taxon>
        <taxon>Heunggongvirae</taxon>
        <taxon>Uroviricota</taxon>
        <taxon>Caudoviricetes</taxon>
        <taxon>Peduoviridae</taxon>
        <taxon>Maltschvirus</taxon>
        <taxon>Maltschvirus maltsch</taxon>
    </lineage>
</organism>
<sequence length="161" mass="17873">MVYDQSNGDRDPSISNVAPALQPTRYFEYPEISWVQAGAAREAVQVLNVVDCKRHTSDAWAGPHGFWLKVVGPSMTANVGTTFPEGVLILVAPDVEPMNGQYVVARMKATHETTFKQFVKDAGQMFLKPLNTSFPTLEVDDTWEIVGTVVDAKWPRSTFKL</sequence>
<dbReference type="EMBL" id="MF417879">
    <property type="protein sequence ID" value="ASN68666.1"/>
    <property type="molecule type" value="Genomic_DNA"/>
</dbReference>
<reference evidence="2" key="1">
    <citation type="submission" date="2017-06" db="EMBL/GenBank/DDBJ databases">
        <title>Novel phages from South African skin metaviromes.</title>
        <authorList>
            <person name="van Zyl L.J."/>
            <person name="Abrahams Y."/>
            <person name="Stander E.A."/>
            <person name="Kirby B.M."/>
            <person name="Clavaud C."/>
            <person name="Farcet C."/>
            <person name="Breton L."/>
            <person name="Trindade M.I."/>
        </authorList>
    </citation>
    <scope>NUCLEOTIDE SEQUENCE</scope>
</reference>
<feature type="domain" description="Peptidase S24/S26A/S26B/S26C" evidence="1">
    <location>
        <begin position="30"/>
        <end position="150"/>
    </location>
</feature>
<dbReference type="InterPro" id="IPR015927">
    <property type="entry name" value="Peptidase_S24_S26A/B/C"/>
</dbReference>
<evidence type="ECO:0000259" key="1">
    <source>
        <dbReference type="Pfam" id="PF00717"/>
    </source>
</evidence>
<dbReference type="InterPro" id="IPR039418">
    <property type="entry name" value="LexA-like"/>
</dbReference>
<dbReference type="PANTHER" id="PTHR33516:SF2">
    <property type="entry name" value="LEXA REPRESSOR-RELATED"/>
    <property type="match status" value="1"/>
</dbReference>
<protein>
    <recommendedName>
        <fullName evidence="1">Peptidase S24/S26A/S26B/S26C domain-containing protein</fullName>
    </recommendedName>
</protein>
<accession>A0A2H4J868</accession>
<proteinExistence type="predicted"/>
<dbReference type="SUPFAM" id="SSF51306">
    <property type="entry name" value="LexA/Signal peptidase"/>
    <property type="match status" value="1"/>
</dbReference>
<evidence type="ECO:0000313" key="2">
    <source>
        <dbReference type="EMBL" id="ASN68666.1"/>
    </source>
</evidence>
<dbReference type="InterPro" id="IPR036286">
    <property type="entry name" value="LexA/Signal_pep-like_sf"/>
</dbReference>
<dbReference type="Pfam" id="PF00717">
    <property type="entry name" value="Peptidase_S24"/>
    <property type="match status" value="1"/>
</dbReference>
<name>A0A2H4J868_9CAUD</name>
<dbReference type="InterPro" id="IPR050077">
    <property type="entry name" value="LexA_repressor"/>
</dbReference>
<dbReference type="Gene3D" id="2.10.109.10">
    <property type="entry name" value="Umud Fragment, subunit A"/>
    <property type="match status" value="1"/>
</dbReference>
<dbReference type="PANTHER" id="PTHR33516">
    <property type="entry name" value="LEXA REPRESSOR"/>
    <property type="match status" value="1"/>
</dbReference>